<dbReference type="OrthoDB" id="9810449at2"/>
<protein>
    <submittedName>
        <fullName evidence="1">D,L-glycerol 3-phosphate phosphatase</fullName>
        <ecNumber evidence="1">3.1.3.21</ecNumber>
    </submittedName>
</protein>
<dbReference type="Pfam" id="PF13242">
    <property type="entry name" value="Hydrolase_like"/>
    <property type="match status" value="1"/>
</dbReference>
<organism evidence="1 2">
    <name type="scientific">Micropruina glycogenica</name>
    <dbReference type="NCBI Taxonomy" id="75385"/>
    <lineage>
        <taxon>Bacteria</taxon>
        <taxon>Bacillati</taxon>
        <taxon>Actinomycetota</taxon>
        <taxon>Actinomycetes</taxon>
        <taxon>Propionibacteriales</taxon>
        <taxon>Nocardioidaceae</taxon>
        <taxon>Micropruina</taxon>
    </lineage>
</organism>
<dbReference type="GO" id="GO:0005737">
    <property type="term" value="C:cytoplasm"/>
    <property type="evidence" value="ECO:0007669"/>
    <property type="project" value="TreeGrafter"/>
</dbReference>
<dbReference type="SUPFAM" id="SSF56784">
    <property type="entry name" value="HAD-like"/>
    <property type="match status" value="1"/>
</dbReference>
<dbReference type="PANTHER" id="PTHR19288">
    <property type="entry name" value="4-NITROPHENYLPHOSPHATASE-RELATED"/>
    <property type="match status" value="1"/>
</dbReference>
<dbReference type="RefSeq" id="WP_105185675.1">
    <property type="nucleotide sequence ID" value="NZ_BAAAGO010000022.1"/>
</dbReference>
<evidence type="ECO:0000313" key="1">
    <source>
        <dbReference type="EMBL" id="SPD86795.1"/>
    </source>
</evidence>
<dbReference type="GO" id="GO:0016791">
    <property type="term" value="F:phosphatase activity"/>
    <property type="evidence" value="ECO:0007669"/>
    <property type="project" value="TreeGrafter"/>
</dbReference>
<dbReference type="InterPro" id="IPR023214">
    <property type="entry name" value="HAD_sf"/>
</dbReference>
<dbReference type="Gene3D" id="3.40.50.1000">
    <property type="entry name" value="HAD superfamily/HAD-like"/>
    <property type="match status" value="2"/>
</dbReference>
<dbReference type="Pfam" id="PF13344">
    <property type="entry name" value="Hydrolase_6"/>
    <property type="match status" value="1"/>
</dbReference>
<name>A0A2N9JGZ1_9ACTN</name>
<dbReference type="AlphaFoldDB" id="A0A2N9JGZ1"/>
<sequence length="330" mass="34525">MTAPIIAQHDVAFFDLDGVIYLGPIAVPGAVQGIADVRAAGARVMYVTNNAARSAEAVARHLTELGFTAGPDDLITSAQVAVGVLAEQLPAGSLLLIAGTNNLSRLAEAAGFRTTDSADDEPDAVLQGYSPTIDWRVLDEASIAVQRGATWYGTNDDLNRPTDRGLVPGLGAQLNVVGSTVRQQPIVFGKPHAPMLDFAVRHTHAQRPIFVGDRIDTDIMGGNRAGMPTLLVFTGAHGKRDLLEAGPGDRPTFIGADLRALLEPGRVATGEGDVRSCGAATVRLHDGSVVVEGPLDTEAAQLDALWALATLVWHTGADATGALALLDRLR</sequence>
<evidence type="ECO:0000313" key="2">
    <source>
        <dbReference type="Proteomes" id="UP000238164"/>
    </source>
</evidence>
<accession>A0A2N9JGZ1</accession>
<dbReference type="EC" id="3.1.3.21" evidence="1"/>
<dbReference type="NCBIfam" id="TIGR01460">
    <property type="entry name" value="HAD-SF-IIA"/>
    <property type="match status" value="1"/>
</dbReference>
<keyword evidence="1" id="KW-0378">Hydrolase</keyword>
<gene>
    <name evidence="1" type="ORF">MPLG2_1759</name>
</gene>
<dbReference type="KEGG" id="mgg:MPLG2_1759"/>
<dbReference type="Proteomes" id="UP000238164">
    <property type="component" value="Chromosome 1"/>
</dbReference>
<reference evidence="1 2" key="1">
    <citation type="submission" date="2018-02" db="EMBL/GenBank/DDBJ databases">
        <authorList>
            <person name="Cohen D.B."/>
            <person name="Kent A.D."/>
        </authorList>
    </citation>
    <scope>NUCLEOTIDE SEQUENCE [LARGE SCALE GENOMIC DNA]</scope>
    <source>
        <strain evidence="1">1</strain>
    </source>
</reference>
<dbReference type="InterPro" id="IPR036412">
    <property type="entry name" value="HAD-like_sf"/>
</dbReference>
<dbReference type="InterPro" id="IPR006357">
    <property type="entry name" value="HAD-SF_hydro_IIA"/>
</dbReference>
<keyword evidence="2" id="KW-1185">Reference proteome</keyword>
<dbReference type="EMBL" id="LT985188">
    <property type="protein sequence ID" value="SPD86795.1"/>
    <property type="molecule type" value="Genomic_DNA"/>
</dbReference>
<dbReference type="PANTHER" id="PTHR19288:SF95">
    <property type="entry name" value="D-GLYCEROL 3-PHOSPHATE PHOSPHATASE"/>
    <property type="match status" value="1"/>
</dbReference>
<proteinExistence type="predicted"/>